<comment type="caution">
    <text evidence="10">The sequence shown here is derived from an EMBL/GenBank/DDBJ whole genome shotgun (WGS) entry which is preliminary data.</text>
</comment>
<dbReference type="SUPFAM" id="SSF82754">
    <property type="entry name" value="C-terminal, gelsolin-like domain of Sec23/24"/>
    <property type="match status" value="1"/>
</dbReference>
<evidence type="ECO:0000259" key="5">
    <source>
        <dbReference type="Pfam" id="PF00626"/>
    </source>
</evidence>
<dbReference type="InterPro" id="IPR036465">
    <property type="entry name" value="vWFA_dom_sf"/>
</dbReference>
<dbReference type="InterPro" id="IPR007123">
    <property type="entry name" value="Gelsolin-like_dom"/>
</dbReference>
<feature type="compositionally biased region" description="Polar residues" evidence="4">
    <location>
        <begin position="122"/>
        <end position="136"/>
    </location>
</feature>
<dbReference type="Gene3D" id="1.20.120.730">
    <property type="entry name" value="Sec23/Sec24 helical domain"/>
    <property type="match status" value="1"/>
</dbReference>
<evidence type="ECO:0000259" key="7">
    <source>
        <dbReference type="Pfam" id="PF04811"/>
    </source>
</evidence>
<dbReference type="InterPro" id="IPR006900">
    <property type="entry name" value="Sec23/24_helical_dom"/>
</dbReference>
<dbReference type="GO" id="GO:0006886">
    <property type="term" value="P:intracellular protein transport"/>
    <property type="evidence" value="ECO:0007669"/>
    <property type="project" value="InterPro"/>
</dbReference>
<feature type="domain" description="Sec23/Sec24 beta-sandwich" evidence="9">
    <location>
        <begin position="722"/>
        <end position="806"/>
    </location>
</feature>
<dbReference type="OMA" id="INPFMTF"/>
<dbReference type="AlphaFoldDB" id="A0A015JFY0"/>
<evidence type="ECO:0000313" key="11">
    <source>
        <dbReference type="Proteomes" id="UP000022910"/>
    </source>
</evidence>
<protein>
    <submittedName>
        <fullName evidence="10">Sfb3p</fullName>
    </submittedName>
</protein>
<dbReference type="Pfam" id="PF04810">
    <property type="entry name" value="zf-Sec23_Sec24"/>
    <property type="match status" value="1"/>
</dbReference>
<evidence type="ECO:0000259" key="6">
    <source>
        <dbReference type="Pfam" id="PF04810"/>
    </source>
</evidence>
<dbReference type="HOGENOM" id="CLU_004589_1_0_1"/>
<feature type="compositionally biased region" description="Pro residues" evidence="4">
    <location>
        <begin position="50"/>
        <end position="77"/>
    </location>
</feature>
<dbReference type="GO" id="GO:0008270">
    <property type="term" value="F:zinc ion binding"/>
    <property type="evidence" value="ECO:0007669"/>
    <property type="project" value="InterPro"/>
</dbReference>
<name>A0A015JFY0_RHIIW</name>
<dbReference type="GO" id="GO:0090110">
    <property type="term" value="P:COPII-coated vesicle cargo loading"/>
    <property type="evidence" value="ECO:0007669"/>
    <property type="project" value="TreeGrafter"/>
</dbReference>
<dbReference type="Pfam" id="PF08033">
    <property type="entry name" value="Sec23_BS"/>
    <property type="match status" value="1"/>
</dbReference>
<dbReference type="InterPro" id="IPR041742">
    <property type="entry name" value="Sec24-like_trunk_dom"/>
</dbReference>
<dbReference type="SMR" id="A0A015JFY0"/>
<dbReference type="Pfam" id="PF00626">
    <property type="entry name" value="Gelsolin"/>
    <property type="match status" value="1"/>
</dbReference>
<evidence type="ECO:0000256" key="1">
    <source>
        <dbReference type="ARBA" id="ARBA00008334"/>
    </source>
</evidence>
<dbReference type="InterPro" id="IPR029006">
    <property type="entry name" value="ADF-H/Gelsolin-like_dom_sf"/>
</dbReference>
<feature type="compositionally biased region" description="Polar residues" evidence="4">
    <location>
        <begin position="174"/>
        <end position="186"/>
    </location>
</feature>
<evidence type="ECO:0000259" key="9">
    <source>
        <dbReference type="Pfam" id="PF08033"/>
    </source>
</evidence>
<keyword evidence="3" id="KW-0653">Protein transport</keyword>
<gene>
    <name evidence="10" type="ORF">RirG_127840</name>
</gene>
<dbReference type="Gene3D" id="2.30.30.380">
    <property type="entry name" value="Zn-finger domain of Sec23/24"/>
    <property type="match status" value="1"/>
</dbReference>
<feature type="compositionally biased region" description="Polar residues" evidence="4">
    <location>
        <begin position="97"/>
        <end position="112"/>
    </location>
</feature>
<proteinExistence type="inferred from homology"/>
<dbReference type="Gene3D" id="3.40.50.410">
    <property type="entry name" value="von Willebrand factor, type A domain"/>
    <property type="match status" value="1"/>
</dbReference>
<dbReference type="Pfam" id="PF04815">
    <property type="entry name" value="Sec23_helical"/>
    <property type="match status" value="1"/>
</dbReference>
<feature type="compositionally biased region" description="Low complexity" evidence="4">
    <location>
        <begin position="212"/>
        <end position="222"/>
    </location>
</feature>
<dbReference type="SUPFAM" id="SSF81995">
    <property type="entry name" value="beta-sandwich domain of Sec23/24"/>
    <property type="match status" value="1"/>
</dbReference>
<dbReference type="Gene3D" id="3.40.20.10">
    <property type="entry name" value="Severin"/>
    <property type="match status" value="1"/>
</dbReference>
<evidence type="ECO:0000256" key="4">
    <source>
        <dbReference type="SAM" id="MobiDB-lite"/>
    </source>
</evidence>
<dbReference type="SUPFAM" id="SSF81811">
    <property type="entry name" value="Helical domain of Sec23/24"/>
    <property type="match status" value="1"/>
</dbReference>
<accession>A0A015JFY0</accession>
<organism evidence="10 11">
    <name type="scientific">Rhizophagus irregularis (strain DAOM 197198w)</name>
    <name type="common">Glomus intraradices</name>
    <dbReference type="NCBI Taxonomy" id="1432141"/>
    <lineage>
        <taxon>Eukaryota</taxon>
        <taxon>Fungi</taxon>
        <taxon>Fungi incertae sedis</taxon>
        <taxon>Mucoromycota</taxon>
        <taxon>Glomeromycotina</taxon>
        <taxon>Glomeromycetes</taxon>
        <taxon>Glomerales</taxon>
        <taxon>Glomeraceae</taxon>
        <taxon>Rhizophagus</taxon>
    </lineage>
</organism>
<dbReference type="PANTHER" id="PTHR13803">
    <property type="entry name" value="SEC24-RELATED PROTEIN"/>
    <property type="match status" value="1"/>
</dbReference>
<dbReference type="PANTHER" id="PTHR13803:SF4">
    <property type="entry name" value="SECRETORY 24CD, ISOFORM C"/>
    <property type="match status" value="1"/>
</dbReference>
<dbReference type="STRING" id="1432141.A0A015JFY0"/>
<sequence>MYAQPPPPNAQQSQQRPASNSPQPQQPLAPRLATSTQQNFPGWRHGSNARPPPHMVPGVPPNARPPFVPVQRPPPNAGAPGFRPPASGARPIIPGQGQMSAPLSQPMQNNAYSPGVTGTRPKVTSAQVTSGYNQTTIPPPLPGISQYPVPSIAARPQQGSDVDDTLVPQMANIGINQSQDTSQFDQNPKPANKQNRPKRVHHLGSDLNPSAYNPSSPNQNIYPQPPINEIQPAQQPMQQMYSSMVSQSSQSGQHNVQPVLNQPQYMQAPPIPGPQPPQPPQPAQPPQPPTMARPTGPNAPRSRIDPNQIPSPVTVQEQDQELFDEKPYMTCSKSNIPLASTDFKAIDEGNSNPRFMRLTLYSIPNTEDLLQTSHLPLGVILQPMAKLRNDEAPIELVDFQENGPVRCRRCKAYINPFAIFVEGGQKFICNMCLFSNEVPPEYFCHLDMNGRRADIDQRPELKYGTVEFTAPEEYWARPPTPLSHVFAIDVSWNAIKSGMLAKCVETIRDILFNSPNSIPPGGKVGIITFDKDVHFYNLQSQLEQAQMLVVSDINDVFVPLNSGFLVDPIESRAVIEGLLESLSIMFAENKAIESVLGAVAEAAHMALSATGGKLIIFQTSLPTFGPGAIKHREDSKLYNTDKERSLFCPQDSYYKNLAINCVDAGICVDLFLFPNTYLDIATIGLLSCLTGGETYYYPNFDVQRDGGKFAYELHQNITREFGYNSLMRIRCSNGLRVEEHFGNFNMRNTTDIELAGIDSDKAFGALLKYDGKLDEKTDAYIQCALLYTTATGQRRVRTHNLSVSVTTLLGNVFRHAEMDTTVNLLVKQAVSNTITKPLRDIRDQITDRCVKILLSYRRHCASSSSPGQLILPEAFKLFPLYALTMLKSKALRGGANLTSDARVHCMRLIKSIGVAESIVFLYPRLIPVHNLSDQVGYPNQYGKVKLPPLIRVSYDRLESEGAYLLENGHILIFWIGRQISSEFINNVFGVDSIEKINSKLSSLPELENPTSIRIRSIISYLQTQRSKYLRLTIARMQIDATEIEFHNLLVEDENNGAMSYVDYLCYIHKQIQTEVNNMSD</sequence>
<dbReference type="OrthoDB" id="49016at2759"/>
<evidence type="ECO:0000259" key="8">
    <source>
        <dbReference type="Pfam" id="PF04815"/>
    </source>
</evidence>
<reference evidence="10 11" key="1">
    <citation type="submission" date="2014-02" db="EMBL/GenBank/DDBJ databases">
        <title>Single nucleus genome sequencing reveals high similarity among nuclei of an endomycorrhizal fungus.</title>
        <authorList>
            <person name="Lin K."/>
            <person name="Geurts R."/>
            <person name="Zhang Z."/>
            <person name="Limpens E."/>
            <person name="Saunders D.G."/>
            <person name="Mu D."/>
            <person name="Pang E."/>
            <person name="Cao H."/>
            <person name="Cha H."/>
            <person name="Lin T."/>
            <person name="Zhou Q."/>
            <person name="Shang Y."/>
            <person name="Li Y."/>
            <person name="Ivanov S."/>
            <person name="Sharma T."/>
            <person name="Velzen R.V."/>
            <person name="Ruijter N.D."/>
            <person name="Aanen D.K."/>
            <person name="Win J."/>
            <person name="Kamoun S."/>
            <person name="Bisseling T."/>
            <person name="Huang S."/>
        </authorList>
    </citation>
    <scope>NUCLEOTIDE SEQUENCE [LARGE SCALE GENOMIC DNA]</scope>
    <source>
        <strain evidence="11">DAOM197198w</strain>
    </source>
</reference>
<comment type="similarity">
    <text evidence="1">Belongs to the SEC23/SEC24 family. SEC24 subfamily.</text>
</comment>
<dbReference type="InterPro" id="IPR036180">
    <property type="entry name" value="Gelsolin-like_dom_sf"/>
</dbReference>
<feature type="region of interest" description="Disordered" evidence="4">
    <location>
        <begin position="1"/>
        <end position="316"/>
    </location>
</feature>
<feature type="domain" description="Sec23/Sec24 helical" evidence="8">
    <location>
        <begin position="818"/>
        <end position="918"/>
    </location>
</feature>
<dbReference type="EMBL" id="JEMT01019854">
    <property type="protein sequence ID" value="EXX66015.1"/>
    <property type="molecule type" value="Genomic_DNA"/>
</dbReference>
<dbReference type="CDD" id="cd01479">
    <property type="entry name" value="Sec24-like"/>
    <property type="match status" value="1"/>
</dbReference>
<dbReference type="GO" id="GO:0000149">
    <property type="term" value="F:SNARE binding"/>
    <property type="evidence" value="ECO:0007669"/>
    <property type="project" value="TreeGrafter"/>
</dbReference>
<dbReference type="GO" id="GO:0070971">
    <property type="term" value="C:endoplasmic reticulum exit site"/>
    <property type="evidence" value="ECO:0007669"/>
    <property type="project" value="TreeGrafter"/>
</dbReference>
<dbReference type="GO" id="GO:0030127">
    <property type="term" value="C:COPII vesicle coat"/>
    <property type="evidence" value="ECO:0007669"/>
    <property type="project" value="InterPro"/>
</dbReference>
<feature type="compositionally biased region" description="Pro residues" evidence="4">
    <location>
        <begin position="269"/>
        <end position="291"/>
    </location>
</feature>
<evidence type="ECO:0000256" key="3">
    <source>
        <dbReference type="ARBA" id="ARBA00022927"/>
    </source>
</evidence>
<dbReference type="InterPro" id="IPR006895">
    <property type="entry name" value="Znf_Sec23_Sec24"/>
</dbReference>
<dbReference type="InterPro" id="IPR050550">
    <property type="entry name" value="SEC23_SEC24_subfamily"/>
</dbReference>
<keyword evidence="2" id="KW-0813">Transport</keyword>
<dbReference type="InterPro" id="IPR012990">
    <property type="entry name" value="Beta-sandwich_Sec23_24"/>
</dbReference>
<feature type="domain" description="Gelsolin-like" evidence="5">
    <location>
        <begin position="944"/>
        <end position="1013"/>
    </location>
</feature>
<dbReference type="SUPFAM" id="SSF53300">
    <property type="entry name" value="vWA-like"/>
    <property type="match status" value="1"/>
</dbReference>
<dbReference type="Gene3D" id="2.60.40.1670">
    <property type="entry name" value="beta-sandwich domain of Sec23/24"/>
    <property type="match status" value="1"/>
</dbReference>
<feature type="domain" description="Sec23/Sec24 trunk" evidence="7">
    <location>
        <begin position="479"/>
        <end position="716"/>
    </location>
</feature>
<evidence type="ECO:0000256" key="2">
    <source>
        <dbReference type="ARBA" id="ARBA00022448"/>
    </source>
</evidence>
<feature type="compositionally biased region" description="Low complexity" evidence="4">
    <location>
        <begin position="10"/>
        <end position="23"/>
    </location>
</feature>
<dbReference type="InterPro" id="IPR036174">
    <property type="entry name" value="Znf_Sec23_Sec24_sf"/>
</dbReference>
<dbReference type="InterPro" id="IPR006896">
    <property type="entry name" value="Sec23/24_trunk_dom"/>
</dbReference>
<feature type="compositionally biased region" description="Low complexity" evidence="4">
    <location>
        <begin position="234"/>
        <end position="253"/>
    </location>
</feature>
<feature type="domain" description="Zinc finger Sec23/Sec24-type" evidence="6">
    <location>
        <begin position="404"/>
        <end position="442"/>
    </location>
</feature>
<feature type="compositionally biased region" description="Polar residues" evidence="4">
    <location>
        <begin position="254"/>
        <end position="265"/>
    </location>
</feature>
<dbReference type="SUPFAM" id="SSF82919">
    <property type="entry name" value="Zn-finger domain of Sec23/24"/>
    <property type="match status" value="1"/>
</dbReference>
<dbReference type="Pfam" id="PF04811">
    <property type="entry name" value="Sec23_trunk"/>
    <property type="match status" value="1"/>
</dbReference>
<keyword evidence="11" id="KW-1185">Reference proteome</keyword>
<dbReference type="InterPro" id="IPR036175">
    <property type="entry name" value="Sec23/24_helical_dom_sf"/>
</dbReference>
<dbReference type="Proteomes" id="UP000022910">
    <property type="component" value="Unassembled WGS sequence"/>
</dbReference>
<evidence type="ECO:0000313" key="10">
    <source>
        <dbReference type="EMBL" id="EXX66015.1"/>
    </source>
</evidence>